<evidence type="ECO:0000256" key="1">
    <source>
        <dbReference type="ARBA" id="ARBA00004141"/>
    </source>
</evidence>
<comment type="caution">
    <text evidence="10">The sequence shown here is derived from an EMBL/GenBank/DDBJ whole genome shotgun (WGS) entry which is preliminary data.</text>
</comment>
<feature type="transmembrane region" description="Helical" evidence="8">
    <location>
        <begin position="32"/>
        <end position="53"/>
    </location>
</feature>
<keyword evidence="7" id="KW-0924">Ammonia transport</keyword>
<evidence type="ECO:0000313" key="10">
    <source>
        <dbReference type="EMBL" id="GLC55549.1"/>
    </source>
</evidence>
<protein>
    <recommendedName>
        <fullName evidence="9">Ammonium transporter AmtB-like domain-containing protein</fullName>
    </recommendedName>
</protein>
<dbReference type="GO" id="GO:0005886">
    <property type="term" value="C:plasma membrane"/>
    <property type="evidence" value="ECO:0007669"/>
    <property type="project" value="TreeGrafter"/>
</dbReference>
<evidence type="ECO:0000256" key="7">
    <source>
        <dbReference type="ARBA" id="ARBA00023177"/>
    </source>
</evidence>
<evidence type="ECO:0000256" key="4">
    <source>
        <dbReference type="ARBA" id="ARBA00022692"/>
    </source>
</evidence>
<feature type="transmembrane region" description="Helical" evidence="8">
    <location>
        <begin position="73"/>
        <end position="90"/>
    </location>
</feature>
<feature type="transmembrane region" description="Helical" evidence="8">
    <location>
        <begin position="173"/>
        <end position="194"/>
    </location>
</feature>
<feature type="transmembrane region" description="Helical" evidence="8">
    <location>
        <begin position="230"/>
        <end position="251"/>
    </location>
</feature>
<feature type="domain" description="Ammonium transporter AmtB-like" evidence="9">
    <location>
        <begin position="5"/>
        <end position="118"/>
    </location>
</feature>
<evidence type="ECO:0000256" key="8">
    <source>
        <dbReference type="SAM" id="Phobius"/>
    </source>
</evidence>
<comment type="subcellular location">
    <subcellularLocation>
        <location evidence="1">Membrane</location>
        <topology evidence="1">Multi-pass membrane protein</topology>
    </subcellularLocation>
</comment>
<keyword evidence="5 8" id="KW-1133">Transmembrane helix</keyword>
<evidence type="ECO:0000313" key="11">
    <source>
        <dbReference type="Proteomes" id="UP001165080"/>
    </source>
</evidence>
<evidence type="ECO:0000256" key="5">
    <source>
        <dbReference type="ARBA" id="ARBA00022989"/>
    </source>
</evidence>
<dbReference type="InterPro" id="IPR029020">
    <property type="entry name" value="Ammonium/urea_transptr"/>
</dbReference>
<dbReference type="PANTHER" id="PTHR11730:SF6">
    <property type="entry name" value="AMMONIUM TRANSPORTER"/>
    <property type="match status" value="1"/>
</dbReference>
<dbReference type="GO" id="GO:0008519">
    <property type="term" value="F:ammonium channel activity"/>
    <property type="evidence" value="ECO:0007669"/>
    <property type="project" value="InterPro"/>
</dbReference>
<feature type="domain" description="Ammonium transporter AmtB-like" evidence="9">
    <location>
        <begin position="137"/>
        <end position="326"/>
    </location>
</feature>
<dbReference type="EMBL" id="BRXU01000013">
    <property type="protein sequence ID" value="GLC55549.1"/>
    <property type="molecule type" value="Genomic_DNA"/>
</dbReference>
<dbReference type="Proteomes" id="UP001165080">
    <property type="component" value="Unassembled WGS sequence"/>
</dbReference>
<feature type="transmembrane region" description="Helical" evidence="8">
    <location>
        <begin position="271"/>
        <end position="299"/>
    </location>
</feature>
<sequence>MACWVHPVAAHWAWQHDSWLLSVSRECRFLDFAGGAAVHMCGGLMGLVGATIVGPRIGRFEEGRAKDMPGHDVSAAAIGTLFLWFGWFGFNCGTTYVYLGNMANAAAVAAATSTTNLAGSSPPPPSATVAVAAALASGQTPADRVALNMTLTASVSGLTALLLSSLRSGTVDLAVCCNALLSGLVMSTPAAGFITSWAAVVYGLAGAGIYLAGARLLLRMHVDDPLESSVVHFACGTAGTLLLGFLARPTYVAQLTGYNCGGLVYGGRKGALLLGLQVLGVVSVAAWTGIFSVLAFWLLRRTGRLRVDQVTELAGLDNMEHGGPAYPEFNLVPYNTGSGER</sequence>
<keyword evidence="3" id="KW-0813">Transport</keyword>
<dbReference type="AlphaFoldDB" id="A0A9W6BNV1"/>
<dbReference type="Pfam" id="PF00909">
    <property type="entry name" value="Ammonium_transp"/>
    <property type="match status" value="2"/>
</dbReference>
<gene>
    <name evidence="10" type="primary">PLEST010403</name>
    <name evidence="10" type="ORF">PLESTB_000999400</name>
</gene>
<dbReference type="SUPFAM" id="SSF111352">
    <property type="entry name" value="Ammonium transporter"/>
    <property type="match status" value="1"/>
</dbReference>
<comment type="similarity">
    <text evidence="2">Belongs to the ammonia transporter channel (TC 1.A.11.2) family.</text>
</comment>
<accession>A0A9W6BNV1</accession>
<organism evidence="10 11">
    <name type="scientific">Pleodorina starrii</name>
    <dbReference type="NCBI Taxonomy" id="330485"/>
    <lineage>
        <taxon>Eukaryota</taxon>
        <taxon>Viridiplantae</taxon>
        <taxon>Chlorophyta</taxon>
        <taxon>core chlorophytes</taxon>
        <taxon>Chlorophyceae</taxon>
        <taxon>CS clade</taxon>
        <taxon>Chlamydomonadales</taxon>
        <taxon>Volvocaceae</taxon>
        <taxon>Pleodorina</taxon>
    </lineage>
</organism>
<dbReference type="PANTHER" id="PTHR11730">
    <property type="entry name" value="AMMONIUM TRANSPORTER"/>
    <property type="match status" value="1"/>
</dbReference>
<evidence type="ECO:0000256" key="6">
    <source>
        <dbReference type="ARBA" id="ARBA00023136"/>
    </source>
</evidence>
<feature type="transmembrane region" description="Helical" evidence="8">
    <location>
        <begin position="200"/>
        <end position="218"/>
    </location>
</feature>
<feature type="transmembrane region" description="Helical" evidence="8">
    <location>
        <begin position="145"/>
        <end position="166"/>
    </location>
</feature>
<evidence type="ECO:0000256" key="3">
    <source>
        <dbReference type="ARBA" id="ARBA00022448"/>
    </source>
</evidence>
<evidence type="ECO:0000259" key="9">
    <source>
        <dbReference type="Pfam" id="PF00909"/>
    </source>
</evidence>
<proteinExistence type="inferred from homology"/>
<keyword evidence="11" id="KW-1185">Reference proteome</keyword>
<evidence type="ECO:0000256" key="2">
    <source>
        <dbReference type="ARBA" id="ARBA00005887"/>
    </source>
</evidence>
<dbReference type="Gene3D" id="1.10.3430.10">
    <property type="entry name" value="Ammonium transporter AmtB like domains"/>
    <property type="match status" value="1"/>
</dbReference>
<keyword evidence="6 8" id="KW-0472">Membrane</keyword>
<keyword evidence="4 8" id="KW-0812">Transmembrane</keyword>
<name>A0A9W6BNV1_9CHLO</name>
<dbReference type="GO" id="GO:0097272">
    <property type="term" value="P:ammonium homeostasis"/>
    <property type="evidence" value="ECO:0007669"/>
    <property type="project" value="TreeGrafter"/>
</dbReference>
<dbReference type="InterPro" id="IPR024041">
    <property type="entry name" value="NH4_transpt_AmtB-like_dom"/>
</dbReference>
<reference evidence="10 11" key="1">
    <citation type="journal article" date="2023" name="Commun. Biol.">
        <title>Reorganization of the ancestral sex-determining regions during the evolution of trioecy in Pleodorina starrii.</title>
        <authorList>
            <person name="Takahashi K."/>
            <person name="Suzuki S."/>
            <person name="Kawai-Toyooka H."/>
            <person name="Yamamoto K."/>
            <person name="Hamaji T."/>
            <person name="Ootsuki R."/>
            <person name="Yamaguchi H."/>
            <person name="Kawachi M."/>
            <person name="Higashiyama T."/>
            <person name="Nozaki H."/>
        </authorList>
    </citation>
    <scope>NUCLEOTIDE SEQUENCE [LARGE SCALE GENOMIC DNA]</scope>
    <source>
        <strain evidence="10 11">NIES-4479</strain>
    </source>
</reference>